<sequence>MLSAEAVKIMSQLKELKAFSKSVFKHSVTYVSPKNLISNKLKVKDGNLEIQGEKIPLQHNFYVVGFGKAVLEMARSTEAILGSHLRTGILSIPDGTIESEPPQKSPLNVYQGAANNLPDSKSEKTSKLIAELIAPLGADDVLLVLISGGGSALLPYPIPPVTLEDKKLITEQLAKKGANIFELNAVRKHLSMLKGGKLARLAYPSRVVSLILSDVINDRLDIIASGPTVANDNPPSDAMEILKKYSLLENAPPSVIEVLKNKFSKDSSDLFKHTSNFIIGSNRIALNAGCDLVKQSGDQCYIMSCCIEGLVSDVATALAQLSTLICKILARTISTQIFIQETDKLKKTLCIDDVAMKQFTKSVTTSSLDKIVLMFGGETTVAVTGGGKGGRNQELALRFSSAIDQISLQEPVNRLFNVVLLSCGTDGIDGPTDAAGAIGYIGQTEIAKENNLSVEKFISENDSYNFYSTLNQGEDLVKVGHTGTNVMDMMIMVVQSK</sequence>
<dbReference type="Gene3D" id="3.40.50.10180">
    <property type="entry name" value="Glycerate kinase, MOFRL-like N-terminal domain"/>
    <property type="match status" value="1"/>
</dbReference>
<evidence type="ECO:0000259" key="3">
    <source>
        <dbReference type="Pfam" id="PF13660"/>
    </source>
</evidence>
<dbReference type="InterPro" id="IPR037035">
    <property type="entry name" value="GK-like_C_sf"/>
</dbReference>
<gene>
    <name evidence="4" type="ORF">NTJ_08558</name>
</gene>
<reference evidence="4 5" key="1">
    <citation type="submission" date="2023-09" db="EMBL/GenBank/DDBJ databases">
        <title>Nesidiocoris tenuis whole genome shotgun sequence.</title>
        <authorList>
            <person name="Shibata T."/>
            <person name="Shimoda M."/>
            <person name="Kobayashi T."/>
            <person name="Uehara T."/>
        </authorList>
    </citation>
    <scope>NUCLEOTIDE SEQUENCE [LARGE SCALE GENOMIC DNA]</scope>
    <source>
        <strain evidence="4 5">Japan</strain>
    </source>
</reference>
<accession>A0ABN7AUP3</accession>
<evidence type="ECO:0000259" key="2">
    <source>
        <dbReference type="Pfam" id="PF05161"/>
    </source>
</evidence>
<feature type="domain" description="MOFRL" evidence="2">
    <location>
        <begin position="372"/>
        <end position="488"/>
    </location>
</feature>
<dbReference type="InterPro" id="IPR007835">
    <property type="entry name" value="MOFRL"/>
</dbReference>
<keyword evidence="4" id="KW-0418">Kinase</keyword>
<dbReference type="GO" id="GO:0016301">
    <property type="term" value="F:kinase activity"/>
    <property type="evidence" value="ECO:0007669"/>
    <property type="project" value="UniProtKB-KW"/>
</dbReference>
<dbReference type="InterPro" id="IPR038614">
    <property type="entry name" value="GK_N_sf"/>
</dbReference>
<name>A0ABN7AUP3_9HEMI</name>
<dbReference type="EMBL" id="AP028914">
    <property type="protein sequence ID" value="BES95748.1"/>
    <property type="molecule type" value="Genomic_DNA"/>
</dbReference>
<proteinExistence type="inferred from homology"/>
<evidence type="ECO:0000313" key="4">
    <source>
        <dbReference type="EMBL" id="BES95748.1"/>
    </source>
</evidence>
<protein>
    <submittedName>
        <fullName evidence="4">Glycerate kinase</fullName>
    </submittedName>
</protein>
<dbReference type="Gene3D" id="3.40.1480.10">
    <property type="entry name" value="MOFRL domain"/>
    <property type="match status" value="1"/>
</dbReference>
<comment type="similarity">
    <text evidence="1">Belongs to the glycerate kinase type-2 family.</text>
</comment>
<keyword evidence="5" id="KW-1185">Reference proteome</keyword>
<dbReference type="PANTHER" id="PTHR12227">
    <property type="entry name" value="GLYCERATE KINASE"/>
    <property type="match status" value="1"/>
</dbReference>
<dbReference type="Pfam" id="PF05161">
    <property type="entry name" value="MOFRL"/>
    <property type="match status" value="1"/>
</dbReference>
<dbReference type="SUPFAM" id="SSF82544">
    <property type="entry name" value="GckA/TtuD-like"/>
    <property type="match status" value="1"/>
</dbReference>
<evidence type="ECO:0000256" key="1">
    <source>
        <dbReference type="ARBA" id="ARBA00005393"/>
    </source>
</evidence>
<keyword evidence="4" id="KW-0808">Transferase</keyword>
<dbReference type="PANTHER" id="PTHR12227:SF0">
    <property type="entry name" value="GLYCERATE KINASE"/>
    <property type="match status" value="1"/>
</dbReference>
<dbReference type="Proteomes" id="UP001307889">
    <property type="component" value="Chromosome 6"/>
</dbReference>
<feature type="domain" description="MOFRL-associated" evidence="3">
    <location>
        <begin position="21"/>
        <end position="260"/>
    </location>
</feature>
<evidence type="ECO:0000313" key="5">
    <source>
        <dbReference type="Proteomes" id="UP001307889"/>
    </source>
</evidence>
<dbReference type="InterPro" id="IPR025286">
    <property type="entry name" value="MOFRL_assoc_dom"/>
</dbReference>
<dbReference type="Pfam" id="PF13660">
    <property type="entry name" value="DUF4147"/>
    <property type="match status" value="1"/>
</dbReference>
<dbReference type="InterPro" id="IPR039760">
    <property type="entry name" value="MOFRL_protein"/>
</dbReference>
<organism evidence="4 5">
    <name type="scientific">Nesidiocoris tenuis</name>
    <dbReference type="NCBI Taxonomy" id="355587"/>
    <lineage>
        <taxon>Eukaryota</taxon>
        <taxon>Metazoa</taxon>
        <taxon>Ecdysozoa</taxon>
        <taxon>Arthropoda</taxon>
        <taxon>Hexapoda</taxon>
        <taxon>Insecta</taxon>
        <taxon>Pterygota</taxon>
        <taxon>Neoptera</taxon>
        <taxon>Paraneoptera</taxon>
        <taxon>Hemiptera</taxon>
        <taxon>Heteroptera</taxon>
        <taxon>Panheteroptera</taxon>
        <taxon>Cimicomorpha</taxon>
        <taxon>Miridae</taxon>
        <taxon>Dicyphina</taxon>
        <taxon>Nesidiocoris</taxon>
    </lineage>
</organism>